<reference evidence="3 4" key="1">
    <citation type="journal article" date="2013" name="Curr. Biol.">
        <title>The Genome of the Foraminiferan Reticulomyxa filosa.</title>
        <authorList>
            <person name="Glockner G."/>
            <person name="Hulsmann N."/>
            <person name="Schleicher M."/>
            <person name="Noegel A.A."/>
            <person name="Eichinger L."/>
            <person name="Gallinger C."/>
            <person name="Pawlowski J."/>
            <person name="Sierra R."/>
            <person name="Euteneuer U."/>
            <person name="Pillet L."/>
            <person name="Moustafa A."/>
            <person name="Platzer M."/>
            <person name="Groth M."/>
            <person name="Szafranski K."/>
            <person name="Schliwa M."/>
        </authorList>
    </citation>
    <scope>NUCLEOTIDE SEQUENCE [LARGE SCALE GENOMIC DNA]</scope>
</reference>
<feature type="compositionally biased region" description="Basic residues" evidence="1">
    <location>
        <begin position="132"/>
        <end position="144"/>
    </location>
</feature>
<proteinExistence type="predicted"/>
<name>X6LDT9_RETFI</name>
<feature type="region of interest" description="Disordered" evidence="1">
    <location>
        <begin position="118"/>
        <end position="144"/>
    </location>
</feature>
<evidence type="ECO:0000313" key="4">
    <source>
        <dbReference type="Proteomes" id="UP000023152"/>
    </source>
</evidence>
<sequence>MKNKIGVEIHPVSKRSKKSIHIFIFMCLYTFINNVFVFVKKYKIGIPHPKKKYIYYLSQEKKFEIVNSVPIIKYQVPKKVQDFMFVFLKGVWGKTMKKKGEEKKSIIKKNKVIEKKKKKMENNGKKKIENVKKKKRKIGEKKGA</sequence>
<evidence type="ECO:0000256" key="1">
    <source>
        <dbReference type="SAM" id="MobiDB-lite"/>
    </source>
</evidence>
<feature type="compositionally biased region" description="Basic and acidic residues" evidence="1">
    <location>
        <begin position="120"/>
        <end position="131"/>
    </location>
</feature>
<keyword evidence="2" id="KW-0472">Membrane</keyword>
<dbReference type="EMBL" id="ASPP01043642">
    <property type="protein sequence ID" value="ETN99535.1"/>
    <property type="molecule type" value="Genomic_DNA"/>
</dbReference>
<feature type="non-terminal residue" evidence="3">
    <location>
        <position position="144"/>
    </location>
</feature>
<accession>X6LDT9</accession>
<dbReference type="AlphaFoldDB" id="X6LDT9"/>
<gene>
    <name evidence="3" type="ORF">RFI_37936</name>
</gene>
<comment type="caution">
    <text evidence="3">The sequence shown here is derived from an EMBL/GenBank/DDBJ whole genome shotgun (WGS) entry which is preliminary data.</text>
</comment>
<dbReference type="Proteomes" id="UP000023152">
    <property type="component" value="Unassembled WGS sequence"/>
</dbReference>
<keyword evidence="2" id="KW-0812">Transmembrane</keyword>
<protein>
    <submittedName>
        <fullName evidence="3">Uncharacterized protein</fullName>
    </submittedName>
</protein>
<evidence type="ECO:0000313" key="3">
    <source>
        <dbReference type="EMBL" id="ETN99535.1"/>
    </source>
</evidence>
<organism evidence="3 4">
    <name type="scientific">Reticulomyxa filosa</name>
    <dbReference type="NCBI Taxonomy" id="46433"/>
    <lineage>
        <taxon>Eukaryota</taxon>
        <taxon>Sar</taxon>
        <taxon>Rhizaria</taxon>
        <taxon>Retaria</taxon>
        <taxon>Foraminifera</taxon>
        <taxon>Monothalamids</taxon>
        <taxon>Reticulomyxidae</taxon>
        <taxon>Reticulomyxa</taxon>
    </lineage>
</organism>
<evidence type="ECO:0000256" key="2">
    <source>
        <dbReference type="SAM" id="Phobius"/>
    </source>
</evidence>
<keyword evidence="2" id="KW-1133">Transmembrane helix</keyword>
<keyword evidence="4" id="KW-1185">Reference proteome</keyword>
<feature type="transmembrane region" description="Helical" evidence="2">
    <location>
        <begin position="20"/>
        <end position="39"/>
    </location>
</feature>